<evidence type="ECO:0000313" key="2">
    <source>
        <dbReference type="Proteomes" id="UP000193804"/>
    </source>
</evidence>
<name>A0A1X7KLL7_9BACT</name>
<reference evidence="2" key="1">
    <citation type="submission" date="2017-04" db="EMBL/GenBank/DDBJ databases">
        <authorList>
            <person name="Varghese N."/>
            <person name="Submissions S."/>
        </authorList>
    </citation>
    <scope>NUCLEOTIDE SEQUENCE [LARGE SCALE GENOMIC DNA]</scope>
    <source>
        <strain evidence="2">DSM 4125</strain>
    </source>
</reference>
<protein>
    <submittedName>
        <fullName evidence="1">Uncharacterized protein</fullName>
    </submittedName>
</protein>
<accession>A0A1X7KLL7</accession>
<proteinExistence type="predicted"/>
<sequence length="92" mass="10683">MQKWKKLSQQEIRKRIFSALSENVDYYTENIIGLPASHLDDKVFYQNAPFLEDAPYLSTLIHNPNHIGCHTLGESESFFKGTQELEKEVIKI</sequence>
<gene>
    <name evidence="1" type="ORF">SAMN05661096_02886</name>
</gene>
<organism evidence="1 2">
    <name type="scientific">Marivirga sericea</name>
    <dbReference type="NCBI Taxonomy" id="1028"/>
    <lineage>
        <taxon>Bacteria</taxon>
        <taxon>Pseudomonadati</taxon>
        <taxon>Bacteroidota</taxon>
        <taxon>Cytophagia</taxon>
        <taxon>Cytophagales</taxon>
        <taxon>Marivirgaceae</taxon>
        <taxon>Marivirga</taxon>
    </lineage>
</organism>
<keyword evidence="2" id="KW-1185">Reference proteome</keyword>
<dbReference type="EMBL" id="FXAW01000006">
    <property type="protein sequence ID" value="SMG42329.1"/>
    <property type="molecule type" value="Genomic_DNA"/>
</dbReference>
<dbReference type="STRING" id="1028.SAMN05661096_02886"/>
<dbReference type="Proteomes" id="UP000193804">
    <property type="component" value="Unassembled WGS sequence"/>
</dbReference>
<dbReference type="RefSeq" id="WP_317043243.1">
    <property type="nucleotide sequence ID" value="NZ_FXAW01000006.1"/>
</dbReference>
<dbReference type="AlphaFoldDB" id="A0A1X7KLL7"/>
<evidence type="ECO:0000313" key="1">
    <source>
        <dbReference type="EMBL" id="SMG42329.1"/>
    </source>
</evidence>